<dbReference type="EMBL" id="MU853858">
    <property type="protein sequence ID" value="KAK3937277.1"/>
    <property type="molecule type" value="Genomic_DNA"/>
</dbReference>
<evidence type="ECO:0000313" key="3">
    <source>
        <dbReference type="Proteomes" id="UP001303473"/>
    </source>
</evidence>
<keyword evidence="3" id="KW-1185">Reference proteome</keyword>
<dbReference type="InterPro" id="IPR025605">
    <property type="entry name" value="OST-HTH/LOTUS_dom"/>
</dbReference>
<dbReference type="Pfam" id="PF12872">
    <property type="entry name" value="OST-HTH"/>
    <property type="match status" value="1"/>
</dbReference>
<dbReference type="Gene3D" id="3.40.50.1010">
    <property type="entry name" value="5'-nuclease"/>
    <property type="match status" value="1"/>
</dbReference>
<organism evidence="2 3">
    <name type="scientific">Diplogelasinospora grovesii</name>
    <dbReference type="NCBI Taxonomy" id="303347"/>
    <lineage>
        <taxon>Eukaryota</taxon>
        <taxon>Fungi</taxon>
        <taxon>Dikarya</taxon>
        <taxon>Ascomycota</taxon>
        <taxon>Pezizomycotina</taxon>
        <taxon>Sordariomycetes</taxon>
        <taxon>Sordariomycetidae</taxon>
        <taxon>Sordariales</taxon>
        <taxon>Diplogelasinosporaceae</taxon>
        <taxon>Diplogelasinospora</taxon>
    </lineage>
</organism>
<dbReference type="CDD" id="cd10146">
    <property type="entry name" value="LabA_like_C"/>
    <property type="match status" value="1"/>
</dbReference>
<accession>A0AAN6S119</accession>
<dbReference type="InterPro" id="IPR021139">
    <property type="entry name" value="NYN"/>
</dbReference>
<dbReference type="Pfam" id="PF01936">
    <property type="entry name" value="NYN"/>
    <property type="match status" value="1"/>
</dbReference>
<reference evidence="3" key="1">
    <citation type="journal article" date="2023" name="Mol. Phylogenet. Evol.">
        <title>Genome-scale phylogeny and comparative genomics of the fungal order Sordariales.</title>
        <authorList>
            <person name="Hensen N."/>
            <person name="Bonometti L."/>
            <person name="Westerberg I."/>
            <person name="Brannstrom I.O."/>
            <person name="Guillou S."/>
            <person name="Cros-Aarteil S."/>
            <person name="Calhoun S."/>
            <person name="Haridas S."/>
            <person name="Kuo A."/>
            <person name="Mondo S."/>
            <person name="Pangilinan J."/>
            <person name="Riley R."/>
            <person name="LaButti K."/>
            <person name="Andreopoulos B."/>
            <person name="Lipzen A."/>
            <person name="Chen C."/>
            <person name="Yan M."/>
            <person name="Daum C."/>
            <person name="Ng V."/>
            <person name="Clum A."/>
            <person name="Steindorff A."/>
            <person name="Ohm R.A."/>
            <person name="Martin F."/>
            <person name="Silar P."/>
            <person name="Natvig D.O."/>
            <person name="Lalanne C."/>
            <person name="Gautier V."/>
            <person name="Ament-Velasquez S.L."/>
            <person name="Kruys A."/>
            <person name="Hutchinson M.I."/>
            <person name="Powell A.J."/>
            <person name="Barry K."/>
            <person name="Miller A.N."/>
            <person name="Grigoriev I.V."/>
            <person name="Debuchy R."/>
            <person name="Gladieux P."/>
            <person name="Hiltunen Thoren M."/>
            <person name="Johannesson H."/>
        </authorList>
    </citation>
    <scope>NUCLEOTIDE SEQUENCE [LARGE SCALE GENOMIC DNA]</scope>
    <source>
        <strain evidence="3">CBS 340.73</strain>
    </source>
</reference>
<comment type="caution">
    <text evidence="2">The sequence shown here is derived from an EMBL/GenBank/DDBJ whole genome shotgun (WGS) entry which is preliminary data.</text>
</comment>
<protein>
    <submittedName>
        <fullName evidence="2">NYN domain-containing protein</fullName>
    </submittedName>
</protein>
<evidence type="ECO:0000259" key="1">
    <source>
        <dbReference type="PROSITE" id="PS51644"/>
    </source>
</evidence>
<dbReference type="PROSITE" id="PS51644">
    <property type="entry name" value="HTH_OST"/>
    <property type="match status" value="1"/>
</dbReference>
<feature type="domain" description="HTH OST-type" evidence="1">
    <location>
        <begin position="172"/>
        <end position="251"/>
    </location>
</feature>
<evidence type="ECO:0000313" key="2">
    <source>
        <dbReference type="EMBL" id="KAK3937277.1"/>
    </source>
</evidence>
<name>A0AAN6S119_9PEZI</name>
<dbReference type="GO" id="GO:0004540">
    <property type="term" value="F:RNA nuclease activity"/>
    <property type="evidence" value="ECO:0007669"/>
    <property type="project" value="InterPro"/>
</dbReference>
<dbReference type="AlphaFoldDB" id="A0AAN6S119"/>
<sequence length="271" mass="29678">MVTSTTFKLAVLIDADNAQPSMAGPLLAEVAKYGNAHVKRAYGDWTGCGLKGWKDQLLKLSIQPIQQFAYTHGKNSTDMAMIIDAMDLLYSGRFDGFCLVSSDSDFTRLAVRIRESGLSVYGFGHRTTPGPFVVACDRFVYVENFALPEQHATKIHETVSPEKCAVAAQVGKDGQLIRQLEAAVEAASDYDGWAALVDVGNLITKRQPDFDPRSYGYGKLSNLIRALPLFEITWRSPGKAKPETLYVRVNRRSVVAAPKSSPHPDVPAGHC</sequence>
<proteinExistence type="predicted"/>
<dbReference type="InterPro" id="IPR041966">
    <property type="entry name" value="LOTUS-like"/>
</dbReference>
<dbReference type="Proteomes" id="UP001303473">
    <property type="component" value="Unassembled WGS sequence"/>
</dbReference>
<dbReference type="Gene3D" id="3.30.420.610">
    <property type="entry name" value="LOTUS domain-like"/>
    <property type="match status" value="1"/>
</dbReference>
<gene>
    <name evidence="2" type="ORF">QBC46DRAFT_344733</name>
</gene>
<dbReference type="CDD" id="cd11297">
    <property type="entry name" value="PIN_LabA-like_N_1"/>
    <property type="match status" value="1"/>
</dbReference>
<dbReference type="PANTHER" id="PTHR35811:SF1">
    <property type="entry name" value="HTH OST-TYPE DOMAIN-CONTAINING PROTEIN"/>
    <property type="match status" value="1"/>
</dbReference>
<dbReference type="PANTHER" id="PTHR35811">
    <property type="entry name" value="SLR1870 PROTEIN"/>
    <property type="match status" value="1"/>
</dbReference>